<accession>A0A553JZH6</accession>
<gene>
    <name evidence="4" type="ORF">FOJ82_11295</name>
</gene>
<dbReference type="InterPro" id="IPR038765">
    <property type="entry name" value="Papain-like_cys_pep_sf"/>
</dbReference>
<dbReference type="PANTHER" id="PTHR42736">
    <property type="entry name" value="PROTEIN-GLUTAMINE GAMMA-GLUTAMYLTRANSFERASE"/>
    <property type="match status" value="1"/>
</dbReference>
<dbReference type="SUPFAM" id="SSF54001">
    <property type="entry name" value="Cysteine proteinases"/>
    <property type="match status" value="1"/>
</dbReference>
<dbReference type="PANTHER" id="PTHR42736:SF1">
    <property type="entry name" value="PROTEIN-GLUTAMINE GAMMA-GLUTAMYLTRANSFERASE"/>
    <property type="match status" value="1"/>
</dbReference>
<dbReference type="Pfam" id="PF11992">
    <property type="entry name" value="TgpA_N"/>
    <property type="match status" value="1"/>
</dbReference>
<dbReference type="EMBL" id="VKKG01000004">
    <property type="protein sequence ID" value="TRY17843.1"/>
    <property type="molecule type" value="Genomic_DNA"/>
</dbReference>
<keyword evidence="5" id="KW-1185">Reference proteome</keyword>
<organism evidence="4 5">
    <name type="scientific">Tessaracoccus rhinocerotis</name>
    <dbReference type="NCBI Taxonomy" id="1689449"/>
    <lineage>
        <taxon>Bacteria</taxon>
        <taxon>Bacillati</taxon>
        <taxon>Actinomycetota</taxon>
        <taxon>Actinomycetes</taxon>
        <taxon>Propionibacteriales</taxon>
        <taxon>Propionibacteriaceae</taxon>
        <taxon>Tessaracoccus</taxon>
    </lineage>
</organism>
<feature type="transmembrane region" description="Helical" evidence="2">
    <location>
        <begin position="87"/>
        <end position="114"/>
    </location>
</feature>
<dbReference type="InterPro" id="IPR002931">
    <property type="entry name" value="Transglutaminase-like"/>
</dbReference>
<keyword evidence="2" id="KW-0472">Membrane</keyword>
<feature type="transmembrane region" description="Helical" evidence="2">
    <location>
        <begin position="147"/>
        <end position="167"/>
    </location>
</feature>
<dbReference type="InterPro" id="IPR052901">
    <property type="entry name" value="Bact_TGase-like"/>
</dbReference>
<feature type="transmembrane region" description="Helical" evidence="2">
    <location>
        <begin position="57"/>
        <end position="80"/>
    </location>
</feature>
<protein>
    <submittedName>
        <fullName evidence="4">Transglutaminase domain-containing protein</fullName>
    </submittedName>
</protein>
<proteinExistence type="predicted"/>
<reference evidence="4 5" key="1">
    <citation type="submission" date="2019-07" db="EMBL/GenBank/DDBJ databases">
        <authorList>
            <person name="Zhou L.-Y."/>
        </authorList>
    </citation>
    <scope>NUCLEOTIDE SEQUENCE [LARGE SCALE GENOMIC DNA]</scope>
    <source>
        <strain evidence="4 5">YIM 101269</strain>
    </source>
</reference>
<evidence type="ECO:0000313" key="4">
    <source>
        <dbReference type="EMBL" id="TRY17843.1"/>
    </source>
</evidence>
<dbReference type="SMART" id="SM00460">
    <property type="entry name" value="TGc"/>
    <property type="match status" value="1"/>
</dbReference>
<evidence type="ECO:0000256" key="2">
    <source>
        <dbReference type="SAM" id="Phobius"/>
    </source>
</evidence>
<dbReference type="Proteomes" id="UP000317638">
    <property type="component" value="Unassembled WGS sequence"/>
</dbReference>
<dbReference type="Gene3D" id="3.10.620.30">
    <property type="match status" value="1"/>
</dbReference>
<feature type="region of interest" description="Disordered" evidence="1">
    <location>
        <begin position="565"/>
        <end position="616"/>
    </location>
</feature>
<feature type="transmembrane region" description="Helical" evidence="2">
    <location>
        <begin position="235"/>
        <end position="256"/>
    </location>
</feature>
<feature type="transmembrane region" description="Helical" evidence="2">
    <location>
        <begin position="174"/>
        <end position="192"/>
    </location>
</feature>
<dbReference type="AlphaFoldDB" id="A0A553JZH6"/>
<keyword evidence="2" id="KW-0812">Transmembrane</keyword>
<comment type="caution">
    <text evidence="4">The sequence shown here is derived from an EMBL/GenBank/DDBJ whole genome shotgun (WGS) entry which is preliminary data.</text>
</comment>
<dbReference type="RefSeq" id="WP_143938583.1">
    <property type="nucleotide sequence ID" value="NZ_VKKG01000004.1"/>
</dbReference>
<sequence length="772" mass="83331">MTTATASTPRRSAGVPARSPWDSLRGADRARWVLVDALGLLVLLALVAAVLRSLYQSPWLAVTVGGFGLTGMGIALLAAWRHWRVGLTAAACVVAWFSLGTLFVMPSAGIAMVVPTLRSLRGLLLAPVTAWRDLLTLQSPIGETANLFAPAGIIALLVGVIGMGISLRTRFPALAWLPAAAGYLAAAALGAGVVYRPILIGAVFLVVVLVWTSYRRAHLRESLTGRSQRMRPVRLVLALATLLAAGGLTWLALPVLQPEAARTTLRQAVQPPIELEQFASPLQAFRGNITKHEDTTLFEVSGLVQGDILRVATMDSYDGLSFRVATTSDDAVESTTFTRVGQWIADDTPGTVGHAGVRVRAYDGVWVPTVGRTTQISFTGDRSVALGENFFYNRGSGTGVTPIGVTEGDAYSLAFIRPERPSDEQIKVASAGRVALPAVEGVPDELRNLAHEWGDGLSSAGEQALALETNLGLGYFSHGQADEVLSLSGHSAARLLTLIATPEEMVGDDEQYATAMALMARELGIPARVVYGYRAGNSPVITGADVGAWTEVHFDEYGWVVFDPTPPRDRTLEDDDAPQPPKPRPHIENPPPPPEDPEPPLPDEELPVGQGEPPVQEETIDWGQIGVWVALTGIPLVTVVVPIALIVGLKLRRRSRRRNAPEMANRVAGAWSELVDRARDLGRSPSASATRSEQAQQLVEDFPKAARKADPIGVSTEADWLVFAPGEPSEQTVREFWEATKKVDRGMRRSVAWPRWFASKFSTKSFRRFREK</sequence>
<dbReference type="InterPro" id="IPR021878">
    <property type="entry name" value="TgpA_N"/>
</dbReference>
<evidence type="ECO:0000256" key="1">
    <source>
        <dbReference type="SAM" id="MobiDB-lite"/>
    </source>
</evidence>
<feature type="compositionally biased region" description="Pro residues" evidence="1">
    <location>
        <begin position="578"/>
        <end position="594"/>
    </location>
</feature>
<keyword evidence="2" id="KW-1133">Transmembrane helix</keyword>
<feature type="compositionally biased region" description="Acidic residues" evidence="1">
    <location>
        <begin position="595"/>
        <end position="606"/>
    </location>
</feature>
<feature type="transmembrane region" description="Helical" evidence="2">
    <location>
        <begin position="625"/>
        <end position="649"/>
    </location>
</feature>
<evidence type="ECO:0000313" key="5">
    <source>
        <dbReference type="Proteomes" id="UP000317638"/>
    </source>
</evidence>
<dbReference type="OrthoDB" id="3651060at2"/>
<dbReference type="Pfam" id="PF01841">
    <property type="entry name" value="Transglut_core"/>
    <property type="match status" value="1"/>
</dbReference>
<feature type="transmembrane region" description="Helical" evidence="2">
    <location>
        <begin position="198"/>
        <end position="214"/>
    </location>
</feature>
<evidence type="ECO:0000259" key="3">
    <source>
        <dbReference type="SMART" id="SM00460"/>
    </source>
</evidence>
<name>A0A553JZH6_9ACTN</name>
<feature type="domain" description="Transglutaminase-like" evidence="3">
    <location>
        <begin position="501"/>
        <end position="566"/>
    </location>
</feature>
<feature type="transmembrane region" description="Helical" evidence="2">
    <location>
        <begin position="32"/>
        <end position="51"/>
    </location>
</feature>